<name>A0ABP5KXH7_9ACTN</name>
<evidence type="ECO:0000313" key="2">
    <source>
        <dbReference type="Proteomes" id="UP001501771"/>
    </source>
</evidence>
<reference evidence="2" key="1">
    <citation type="journal article" date="2019" name="Int. J. Syst. Evol. Microbiol.">
        <title>The Global Catalogue of Microorganisms (GCM) 10K type strain sequencing project: providing services to taxonomists for standard genome sequencing and annotation.</title>
        <authorList>
            <consortium name="The Broad Institute Genomics Platform"/>
            <consortium name="The Broad Institute Genome Sequencing Center for Infectious Disease"/>
            <person name="Wu L."/>
            <person name="Ma J."/>
        </authorList>
    </citation>
    <scope>NUCLEOTIDE SEQUENCE [LARGE SCALE GENOMIC DNA]</scope>
    <source>
        <strain evidence="2">JCM 16022</strain>
    </source>
</reference>
<dbReference type="EMBL" id="BAAAQR010000001">
    <property type="protein sequence ID" value="GAA2138825.1"/>
    <property type="molecule type" value="Genomic_DNA"/>
</dbReference>
<dbReference type="SUPFAM" id="SSF54197">
    <property type="entry name" value="HIT-like"/>
    <property type="match status" value="1"/>
</dbReference>
<proteinExistence type="predicted"/>
<evidence type="ECO:0008006" key="3">
    <source>
        <dbReference type="Google" id="ProtNLM"/>
    </source>
</evidence>
<dbReference type="RefSeq" id="WP_344147664.1">
    <property type="nucleotide sequence ID" value="NZ_BAAAQR010000001.1"/>
</dbReference>
<dbReference type="Proteomes" id="UP001501771">
    <property type="component" value="Unassembled WGS sequence"/>
</dbReference>
<keyword evidence="2" id="KW-1185">Reference proteome</keyword>
<gene>
    <name evidence="1" type="ORF">GCM10009844_07140</name>
</gene>
<comment type="caution">
    <text evidence="1">The sequence shown here is derived from an EMBL/GenBank/DDBJ whole genome shotgun (WGS) entry which is preliminary data.</text>
</comment>
<organism evidence="1 2">
    <name type="scientific">Nocardioides koreensis</name>
    <dbReference type="NCBI Taxonomy" id="433651"/>
    <lineage>
        <taxon>Bacteria</taxon>
        <taxon>Bacillati</taxon>
        <taxon>Actinomycetota</taxon>
        <taxon>Actinomycetes</taxon>
        <taxon>Propionibacteriales</taxon>
        <taxon>Nocardioidaceae</taxon>
        <taxon>Nocardioides</taxon>
    </lineage>
</organism>
<accession>A0ABP5KXH7</accession>
<protein>
    <recommendedName>
        <fullName evidence="3">Diadenosine tetraphosphate (Ap4A) HIT family hydrolase</fullName>
    </recommendedName>
</protein>
<dbReference type="InterPro" id="IPR036265">
    <property type="entry name" value="HIT-like_sf"/>
</dbReference>
<dbReference type="Gene3D" id="3.30.428.10">
    <property type="entry name" value="HIT-like"/>
    <property type="match status" value="1"/>
</dbReference>
<evidence type="ECO:0000313" key="1">
    <source>
        <dbReference type="EMBL" id="GAA2138825.1"/>
    </source>
</evidence>
<sequence length="204" mass="22274">MPESAEEVHARVAAAVGENGRLPAPPLAEWDIFPWEAVDGAIVPKVLPVPADEAPRNGEPDEATCGACRAGDDLVIWESERWVVTRTTGPGGLPLTVFLQTKEHLDFTDLDDELAAEYGRITVWLTRIMSHLPNIGRVHVNKWGDGGAHLHVWFVARTARQAGVLGSYAVEWDAILPPVPEDVWRADLATVAHKLANHDGHARV</sequence>